<gene>
    <name evidence="2" type="ORF">BOKJ2_LOCUS5038</name>
</gene>
<dbReference type="AlphaFoldDB" id="A0A811KEP5"/>
<feature type="signal peptide" evidence="1">
    <location>
        <begin position="1"/>
        <end position="18"/>
    </location>
</feature>
<protein>
    <submittedName>
        <fullName evidence="2">Uncharacterized protein</fullName>
    </submittedName>
</protein>
<dbReference type="EMBL" id="CAJFCW020000003">
    <property type="protein sequence ID" value="CAG9100648.1"/>
    <property type="molecule type" value="Genomic_DNA"/>
</dbReference>
<dbReference type="EMBL" id="CAJFDH010000003">
    <property type="protein sequence ID" value="CAD5213329.1"/>
    <property type="molecule type" value="Genomic_DNA"/>
</dbReference>
<evidence type="ECO:0000313" key="2">
    <source>
        <dbReference type="EMBL" id="CAD5213329.1"/>
    </source>
</evidence>
<dbReference type="OrthoDB" id="10453183at2759"/>
<reference evidence="2" key="1">
    <citation type="submission" date="2020-09" db="EMBL/GenBank/DDBJ databases">
        <authorList>
            <person name="Kikuchi T."/>
        </authorList>
    </citation>
    <scope>NUCLEOTIDE SEQUENCE</scope>
    <source>
        <strain evidence="2">SH1</strain>
    </source>
</reference>
<name>A0A811KEP5_9BILA</name>
<keyword evidence="3" id="KW-1185">Reference proteome</keyword>
<sequence length="113" mass="13394">MRIFLLFIVIALVCTVTARHRHRRNRRSAQRLMDHPHPTHKDYSHAYVKYIIKNYCQYEKLPDQKRLVQVDGIGLPGFGPGESFDPTEEALHEICLLWEETGRQWNPNTMYDD</sequence>
<dbReference type="Proteomes" id="UP000614601">
    <property type="component" value="Unassembled WGS sequence"/>
</dbReference>
<dbReference type="Proteomes" id="UP000783686">
    <property type="component" value="Unassembled WGS sequence"/>
</dbReference>
<evidence type="ECO:0000256" key="1">
    <source>
        <dbReference type="SAM" id="SignalP"/>
    </source>
</evidence>
<comment type="caution">
    <text evidence="2">The sequence shown here is derived from an EMBL/GenBank/DDBJ whole genome shotgun (WGS) entry which is preliminary data.</text>
</comment>
<keyword evidence="1" id="KW-0732">Signal</keyword>
<organism evidence="2 3">
    <name type="scientific">Bursaphelenchus okinawaensis</name>
    <dbReference type="NCBI Taxonomy" id="465554"/>
    <lineage>
        <taxon>Eukaryota</taxon>
        <taxon>Metazoa</taxon>
        <taxon>Ecdysozoa</taxon>
        <taxon>Nematoda</taxon>
        <taxon>Chromadorea</taxon>
        <taxon>Rhabditida</taxon>
        <taxon>Tylenchina</taxon>
        <taxon>Tylenchomorpha</taxon>
        <taxon>Aphelenchoidea</taxon>
        <taxon>Aphelenchoididae</taxon>
        <taxon>Bursaphelenchus</taxon>
    </lineage>
</organism>
<evidence type="ECO:0000313" key="3">
    <source>
        <dbReference type="Proteomes" id="UP000614601"/>
    </source>
</evidence>
<proteinExistence type="predicted"/>
<feature type="chain" id="PRO_5044131653" evidence="1">
    <location>
        <begin position="19"/>
        <end position="113"/>
    </location>
</feature>
<accession>A0A811KEP5</accession>